<keyword evidence="2" id="KW-0812">Transmembrane</keyword>
<evidence type="ECO:0000256" key="1">
    <source>
        <dbReference type="SAM" id="MobiDB-lite"/>
    </source>
</evidence>
<dbReference type="EMBL" id="MHBZ01000009">
    <property type="protein sequence ID" value="OGY11929.1"/>
    <property type="molecule type" value="Genomic_DNA"/>
</dbReference>
<name>A0A1G1V940_9BACT</name>
<keyword evidence="2" id="KW-1133">Transmembrane helix</keyword>
<evidence type="ECO:0000256" key="2">
    <source>
        <dbReference type="SAM" id="Phobius"/>
    </source>
</evidence>
<dbReference type="Proteomes" id="UP000178319">
    <property type="component" value="Unassembled WGS sequence"/>
</dbReference>
<feature type="region of interest" description="Disordered" evidence="1">
    <location>
        <begin position="43"/>
        <end position="89"/>
    </location>
</feature>
<dbReference type="AlphaFoldDB" id="A0A1G1V940"/>
<evidence type="ECO:0000313" key="3">
    <source>
        <dbReference type="EMBL" id="OGY11929.1"/>
    </source>
</evidence>
<comment type="caution">
    <text evidence="3">The sequence shown here is derived from an EMBL/GenBank/DDBJ whole genome shotgun (WGS) entry which is preliminary data.</text>
</comment>
<accession>A0A1G1V940</accession>
<protein>
    <submittedName>
        <fullName evidence="3">Uncharacterized protein</fullName>
    </submittedName>
</protein>
<keyword evidence="2" id="KW-0472">Membrane</keyword>
<feature type="transmembrane region" description="Helical" evidence="2">
    <location>
        <begin position="14"/>
        <end position="33"/>
    </location>
</feature>
<gene>
    <name evidence="3" type="ORF">A3D26_02980</name>
</gene>
<feature type="compositionally biased region" description="Basic and acidic residues" evidence="1">
    <location>
        <begin position="54"/>
        <end position="73"/>
    </location>
</feature>
<proteinExistence type="predicted"/>
<sequence>MEAQPPQTNILKEVLLPSVIILAIILSGIGTGWKLARGKSLNNTTSISETGNTKAEKGKEVGSTDTKTFKDEAEGTIEEGGVNGEGTHKLLREGGASQTAALTSSVVDLDEFAGKKVHIWGETFNSTKAAWLMDVGKIKVVE</sequence>
<feature type="compositionally biased region" description="Polar residues" evidence="1">
    <location>
        <begin position="43"/>
        <end position="53"/>
    </location>
</feature>
<dbReference type="STRING" id="1797516.A3D26_02980"/>
<organism evidence="3 4">
    <name type="scientific">Candidatus Blackburnbacteria bacterium RIFCSPHIGHO2_02_FULL_44_20</name>
    <dbReference type="NCBI Taxonomy" id="1797516"/>
    <lineage>
        <taxon>Bacteria</taxon>
        <taxon>Candidatus Blackburniibacteriota</taxon>
    </lineage>
</organism>
<evidence type="ECO:0000313" key="4">
    <source>
        <dbReference type="Proteomes" id="UP000178319"/>
    </source>
</evidence>
<reference evidence="3 4" key="1">
    <citation type="journal article" date="2016" name="Nat. Commun.">
        <title>Thousands of microbial genomes shed light on interconnected biogeochemical processes in an aquifer system.</title>
        <authorList>
            <person name="Anantharaman K."/>
            <person name="Brown C.T."/>
            <person name="Hug L.A."/>
            <person name="Sharon I."/>
            <person name="Castelle C.J."/>
            <person name="Probst A.J."/>
            <person name="Thomas B.C."/>
            <person name="Singh A."/>
            <person name="Wilkins M.J."/>
            <person name="Karaoz U."/>
            <person name="Brodie E.L."/>
            <person name="Williams K.H."/>
            <person name="Hubbard S.S."/>
            <person name="Banfield J.F."/>
        </authorList>
    </citation>
    <scope>NUCLEOTIDE SEQUENCE [LARGE SCALE GENOMIC DNA]</scope>
</reference>